<dbReference type="AlphaFoldDB" id="C6C3C3"/>
<gene>
    <name evidence="2" type="ordered locus">Dd703_3461</name>
</gene>
<keyword evidence="1" id="KW-0472">Membrane</keyword>
<dbReference type="EMBL" id="CP001654">
    <property type="protein sequence ID" value="ACS87221.1"/>
    <property type="molecule type" value="Genomic_DNA"/>
</dbReference>
<feature type="transmembrane region" description="Helical" evidence="1">
    <location>
        <begin position="45"/>
        <end position="68"/>
    </location>
</feature>
<keyword evidence="1" id="KW-1133">Transmembrane helix</keyword>
<name>C6C3C3_MUSP7</name>
<dbReference type="KEGG" id="dda:Dd703_3461"/>
<proteinExistence type="predicted"/>
<dbReference type="HOGENOM" id="CLU_2436070_0_0_6"/>
<organism evidence="2 3">
    <name type="scientific">Musicola paradisiaca (strain Ech703)</name>
    <name type="common">Dickeya paradisiaca</name>
    <name type="synonym">Dickeya dadantii</name>
    <dbReference type="NCBI Taxonomy" id="579405"/>
    <lineage>
        <taxon>Bacteria</taxon>
        <taxon>Pseudomonadati</taxon>
        <taxon>Pseudomonadota</taxon>
        <taxon>Gammaproteobacteria</taxon>
        <taxon>Enterobacterales</taxon>
        <taxon>Pectobacteriaceae</taxon>
        <taxon>Musicola</taxon>
    </lineage>
</organism>
<feature type="transmembrane region" description="Helical" evidence="1">
    <location>
        <begin position="7"/>
        <end position="25"/>
    </location>
</feature>
<sequence length="90" mass="9412">MKCLMRLVGRVTFILSTAYSLATMFEGRRASGRDDRKMPGAKAGLLAFIAPIALLNGISGAAGGQLWCPRLSPVMADAGSVMDMPADGIP</sequence>
<protein>
    <submittedName>
        <fullName evidence="2">Uncharacterized protein</fullName>
    </submittedName>
</protein>
<evidence type="ECO:0000313" key="3">
    <source>
        <dbReference type="Proteomes" id="UP000002734"/>
    </source>
</evidence>
<keyword evidence="1" id="KW-0812">Transmembrane</keyword>
<evidence type="ECO:0000256" key="1">
    <source>
        <dbReference type="SAM" id="Phobius"/>
    </source>
</evidence>
<keyword evidence="3" id="KW-1185">Reference proteome</keyword>
<reference evidence="2" key="1">
    <citation type="submission" date="2009-06" db="EMBL/GenBank/DDBJ databases">
        <title>Complete sequence of Dickeya dadantii Ech703.</title>
        <authorList>
            <consortium name="US DOE Joint Genome Institute"/>
            <person name="Lucas S."/>
            <person name="Copeland A."/>
            <person name="Lapidus A."/>
            <person name="Glavina del Rio T."/>
            <person name="Dalin E."/>
            <person name="Tice H."/>
            <person name="Bruce D."/>
            <person name="Goodwin L."/>
            <person name="Pitluck S."/>
            <person name="Chertkov O."/>
            <person name="Brettin T."/>
            <person name="Detter J.C."/>
            <person name="Han C."/>
            <person name="Larimer F."/>
            <person name="Land M."/>
            <person name="Hauser L."/>
            <person name="Kyrpides N."/>
            <person name="Mikhailova N."/>
            <person name="Balakrishnan V."/>
            <person name="Glasner J."/>
            <person name="Perna N.T."/>
        </authorList>
    </citation>
    <scope>NUCLEOTIDE SEQUENCE [LARGE SCALE GENOMIC DNA]</scope>
    <source>
        <strain evidence="2">Ech703</strain>
    </source>
</reference>
<accession>C6C3C3</accession>
<dbReference type="Proteomes" id="UP000002734">
    <property type="component" value="Chromosome"/>
</dbReference>
<evidence type="ECO:0000313" key="2">
    <source>
        <dbReference type="EMBL" id="ACS87221.1"/>
    </source>
</evidence>